<accession>A0ABQ2D2I5</accession>
<keyword evidence="2" id="KW-1185">Reference proteome</keyword>
<dbReference type="InterPro" id="IPR009959">
    <property type="entry name" value="Cyclase_SnoaL-like"/>
</dbReference>
<dbReference type="InterPro" id="IPR032710">
    <property type="entry name" value="NTF2-like_dom_sf"/>
</dbReference>
<comment type="caution">
    <text evidence="1">The sequence shown here is derived from an EMBL/GenBank/DDBJ whole genome shotgun (WGS) entry which is preliminary data.</text>
</comment>
<organism evidence="1 2">
    <name type="scientific">Deinococcus roseus</name>
    <dbReference type="NCBI Taxonomy" id="392414"/>
    <lineage>
        <taxon>Bacteria</taxon>
        <taxon>Thermotogati</taxon>
        <taxon>Deinococcota</taxon>
        <taxon>Deinococci</taxon>
        <taxon>Deinococcales</taxon>
        <taxon>Deinococcaceae</taxon>
        <taxon>Deinococcus</taxon>
    </lineage>
</organism>
<name>A0ABQ2D2I5_9DEIO</name>
<protein>
    <recommendedName>
        <fullName evidence="3">Ester cyclase</fullName>
    </recommendedName>
</protein>
<dbReference type="EMBL" id="BMOD01000013">
    <property type="protein sequence ID" value="GGJ43344.1"/>
    <property type="molecule type" value="Genomic_DNA"/>
</dbReference>
<sequence length="142" mass="16219">MDHQHMRKVIRQENEEMWHGNNPDVFQDSSHPHRVTHTLTFGDVVGHDAHGQLARTFQEAFSEHKMRIDHLVVEGDHAAYRIIHHARHTGTFLGIAPTGNEVTISMANFARFEGDKIAELWTMWDTLTLLKQIGVEGPLGPR</sequence>
<proteinExistence type="predicted"/>
<dbReference type="Gene3D" id="3.10.450.50">
    <property type="match status" value="1"/>
</dbReference>
<gene>
    <name evidence="1" type="ORF">GCM10008938_32040</name>
</gene>
<dbReference type="Proteomes" id="UP000632222">
    <property type="component" value="Unassembled WGS sequence"/>
</dbReference>
<evidence type="ECO:0000313" key="2">
    <source>
        <dbReference type="Proteomes" id="UP000632222"/>
    </source>
</evidence>
<dbReference type="PANTHER" id="PTHR38436">
    <property type="entry name" value="POLYKETIDE CYCLASE SNOAL-LIKE DOMAIN"/>
    <property type="match status" value="1"/>
</dbReference>
<dbReference type="Pfam" id="PF07366">
    <property type="entry name" value="SnoaL"/>
    <property type="match status" value="1"/>
</dbReference>
<dbReference type="PANTHER" id="PTHR38436:SF1">
    <property type="entry name" value="ESTER CYCLASE"/>
    <property type="match status" value="1"/>
</dbReference>
<dbReference type="RefSeq" id="WP_189004124.1">
    <property type="nucleotide sequence ID" value="NZ_BMOD01000013.1"/>
</dbReference>
<dbReference type="SUPFAM" id="SSF54427">
    <property type="entry name" value="NTF2-like"/>
    <property type="match status" value="1"/>
</dbReference>
<evidence type="ECO:0008006" key="3">
    <source>
        <dbReference type="Google" id="ProtNLM"/>
    </source>
</evidence>
<evidence type="ECO:0000313" key="1">
    <source>
        <dbReference type="EMBL" id="GGJ43344.1"/>
    </source>
</evidence>
<reference evidence="2" key="1">
    <citation type="journal article" date="2019" name="Int. J. Syst. Evol. Microbiol.">
        <title>The Global Catalogue of Microorganisms (GCM) 10K type strain sequencing project: providing services to taxonomists for standard genome sequencing and annotation.</title>
        <authorList>
            <consortium name="The Broad Institute Genomics Platform"/>
            <consortium name="The Broad Institute Genome Sequencing Center for Infectious Disease"/>
            <person name="Wu L."/>
            <person name="Ma J."/>
        </authorList>
    </citation>
    <scope>NUCLEOTIDE SEQUENCE [LARGE SCALE GENOMIC DNA]</scope>
    <source>
        <strain evidence="2">JCM 14370</strain>
    </source>
</reference>